<dbReference type="Proteomes" id="UP000537126">
    <property type="component" value="Unassembled WGS sequence"/>
</dbReference>
<evidence type="ECO:0000259" key="7">
    <source>
        <dbReference type="Pfam" id="PF01923"/>
    </source>
</evidence>
<feature type="domain" description="Cobalamin adenosyltransferase-like" evidence="7">
    <location>
        <begin position="4"/>
        <end position="167"/>
    </location>
</feature>
<name>A0A846MST7_9BACT</name>
<dbReference type="Pfam" id="PF01923">
    <property type="entry name" value="Cob_adeno_trans"/>
    <property type="match status" value="1"/>
</dbReference>
<dbReference type="EMBL" id="JAASRN010000003">
    <property type="protein sequence ID" value="NIK74515.1"/>
    <property type="molecule type" value="Genomic_DNA"/>
</dbReference>
<accession>A0A846MST7</accession>
<protein>
    <recommendedName>
        <fullName evidence="6">Corrinoid adenosyltransferase</fullName>
        <ecNumber evidence="6">2.5.1.17</ecNumber>
    </recommendedName>
    <alternativeName>
        <fullName evidence="6">Cob(II)alamin adenosyltransferase</fullName>
    </alternativeName>
    <alternativeName>
        <fullName evidence="6">Cob(II)yrinic acid a,c-diamide adenosyltransferase</fullName>
    </alternativeName>
    <alternativeName>
        <fullName evidence="6">Cobinamide/cobalamin adenosyltransferase</fullName>
    </alternativeName>
</protein>
<dbReference type="PANTHER" id="PTHR12213:SF0">
    <property type="entry name" value="CORRINOID ADENOSYLTRANSFERASE MMAB"/>
    <property type="match status" value="1"/>
</dbReference>
<gene>
    <name evidence="8" type="ORF">FHS56_002040</name>
</gene>
<comment type="similarity">
    <text evidence="1 6">Belongs to the Cob(I)alamin adenosyltransferase family.</text>
</comment>
<evidence type="ECO:0000256" key="6">
    <source>
        <dbReference type="RuleBase" id="RU366026"/>
    </source>
</evidence>
<comment type="pathway">
    <text evidence="6">Cofactor biosynthesis; adenosylcobalamin biosynthesis; adenosylcobalamin from cob(II)yrinate a,c-diamide: step 2/7.</text>
</comment>
<keyword evidence="6" id="KW-0169">Cobalamin biosynthesis</keyword>
<evidence type="ECO:0000256" key="5">
    <source>
        <dbReference type="ARBA" id="ARBA00022840"/>
    </source>
</evidence>
<dbReference type="AlphaFoldDB" id="A0A846MST7"/>
<dbReference type="GO" id="GO:0008817">
    <property type="term" value="F:corrinoid adenosyltransferase activity"/>
    <property type="evidence" value="ECO:0007669"/>
    <property type="project" value="UniProtKB-UniRule"/>
</dbReference>
<comment type="catalytic activity">
    <reaction evidence="6">
        <text>2 cob(II)alamin + reduced [electron-transfer flavoprotein] + 2 ATP = 2 adenosylcob(III)alamin + 2 triphosphate + oxidized [electron-transfer flavoprotein] + 3 H(+)</text>
        <dbReference type="Rhea" id="RHEA:28671"/>
        <dbReference type="Rhea" id="RHEA-COMP:10685"/>
        <dbReference type="Rhea" id="RHEA-COMP:10686"/>
        <dbReference type="ChEBI" id="CHEBI:15378"/>
        <dbReference type="ChEBI" id="CHEBI:16304"/>
        <dbReference type="ChEBI" id="CHEBI:18036"/>
        <dbReference type="ChEBI" id="CHEBI:18408"/>
        <dbReference type="ChEBI" id="CHEBI:30616"/>
        <dbReference type="ChEBI" id="CHEBI:57692"/>
        <dbReference type="ChEBI" id="CHEBI:58307"/>
        <dbReference type="EC" id="2.5.1.17"/>
    </reaction>
</comment>
<proteinExistence type="inferred from homology"/>
<dbReference type="GO" id="GO:0009236">
    <property type="term" value="P:cobalamin biosynthetic process"/>
    <property type="evidence" value="ECO:0007669"/>
    <property type="project" value="UniProtKB-UniRule"/>
</dbReference>
<evidence type="ECO:0000313" key="9">
    <source>
        <dbReference type="Proteomes" id="UP000537126"/>
    </source>
</evidence>
<keyword evidence="4 6" id="KW-0547">Nucleotide-binding</keyword>
<keyword evidence="3 6" id="KW-0808">Transferase</keyword>
<dbReference type="PANTHER" id="PTHR12213">
    <property type="entry name" value="CORRINOID ADENOSYLTRANSFERASE"/>
    <property type="match status" value="1"/>
</dbReference>
<comment type="caution">
    <text evidence="8">The sequence shown here is derived from an EMBL/GenBank/DDBJ whole genome shotgun (WGS) entry which is preliminary data.</text>
</comment>
<evidence type="ECO:0000256" key="1">
    <source>
        <dbReference type="ARBA" id="ARBA00007487"/>
    </source>
</evidence>
<evidence type="ECO:0000256" key="4">
    <source>
        <dbReference type="ARBA" id="ARBA00022741"/>
    </source>
</evidence>
<dbReference type="NCBIfam" id="TIGR00636">
    <property type="entry name" value="PduO_Nterm"/>
    <property type="match status" value="1"/>
</dbReference>
<dbReference type="UniPathway" id="UPA00148">
    <property type="reaction ID" value="UER00233"/>
</dbReference>
<evidence type="ECO:0000256" key="3">
    <source>
        <dbReference type="ARBA" id="ARBA00022679"/>
    </source>
</evidence>
<dbReference type="SUPFAM" id="SSF89028">
    <property type="entry name" value="Cobalamin adenosyltransferase-like"/>
    <property type="match status" value="1"/>
</dbReference>
<comment type="catalytic activity">
    <reaction evidence="6">
        <text>2 cob(II)yrinate a,c diamide + reduced [electron-transfer flavoprotein] + 2 ATP = 2 adenosylcob(III)yrinate a,c-diamide + 2 triphosphate + oxidized [electron-transfer flavoprotein] + 3 H(+)</text>
        <dbReference type="Rhea" id="RHEA:11528"/>
        <dbReference type="Rhea" id="RHEA-COMP:10685"/>
        <dbReference type="Rhea" id="RHEA-COMP:10686"/>
        <dbReference type="ChEBI" id="CHEBI:15378"/>
        <dbReference type="ChEBI" id="CHEBI:18036"/>
        <dbReference type="ChEBI" id="CHEBI:30616"/>
        <dbReference type="ChEBI" id="CHEBI:57692"/>
        <dbReference type="ChEBI" id="CHEBI:58307"/>
        <dbReference type="ChEBI" id="CHEBI:58503"/>
        <dbReference type="ChEBI" id="CHEBI:58537"/>
        <dbReference type="EC" id="2.5.1.17"/>
    </reaction>
</comment>
<dbReference type="Gene3D" id="1.20.1200.10">
    <property type="entry name" value="Cobalamin adenosyltransferase-like"/>
    <property type="match status" value="1"/>
</dbReference>
<keyword evidence="5 6" id="KW-0067">ATP-binding</keyword>
<dbReference type="InterPro" id="IPR029499">
    <property type="entry name" value="PduO-typ"/>
</dbReference>
<dbReference type="FunFam" id="1.20.1200.10:FF:000001">
    <property type="entry name" value="Cob(I)yrinic acid a,c-diamide adenosyltransferase"/>
    <property type="match status" value="1"/>
</dbReference>
<comment type="subunit">
    <text evidence="2">Homotrimer.</text>
</comment>
<reference evidence="8 9" key="1">
    <citation type="submission" date="2020-03" db="EMBL/GenBank/DDBJ databases">
        <title>Genomic Encyclopedia of Type Strains, Phase IV (KMG-IV): sequencing the most valuable type-strain genomes for metagenomic binning, comparative biology and taxonomic classification.</title>
        <authorList>
            <person name="Goeker M."/>
        </authorList>
    </citation>
    <scope>NUCLEOTIDE SEQUENCE [LARGE SCALE GENOMIC DNA]</scope>
    <source>
        <strain evidence="8 9">DSM 5718</strain>
    </source>
</reference>
<dbReference type="EC" id="2.5.1.17" evidence="6"/>
<dbReference type="GO" id="GO:0005524">
    <property type="term" value="F:ATP binding"/>
    <property type="evidence" value="ECO:0007669"/>
    <property type="project" value="UniProtKB-UniRule"/>
</dbReference>
<organism evidence="8 9">
    <name type="scientific">Thermonema lapsum</name>
    <dbReference type="NCBI Taxonomy" id="28195"/>
    <lineage>
        <taxon>Bacteria</taxon>
        <taxon>Pseudomonadati</taxon>
        <taxon>Bacteroidota</taxon>
        <taxon>Cytophagia</taxon>
        <taxon>Cytophagales</taxon>
        <taxon>Thermonemataceae</taxon>
        <taxon>Thermonema</taxon>
    </lineage>
</organism>
<evidence type="ECO:0000256" key="2">
    <source>
        <dbReference type="ARBA" id="ARBA00011233"/>
    </source>
</evidence>
<evidence type="ECO:0000313" key="8">
    <source>
        <dbReference type="EMBL" id="NIK74515.1"/>
    </source>
</evidence>
<dbReference type="InterPro" id="IPR036451">
    <property type="entry name" value="CblAdoTrfase-like_sf"/>
</dbReference>
<keyword evidence="9" id="KW-1185">Reference proteome</keyword>
<dbReference type="InterPro" id="IPR016030">
    <property type="entry name" value="CblAdoTrfase-like"/>
</dbReference>
<sequence>MARIYTKTGDKGETSILGGTRLPKSHIRIEAYGNVDELNAYIGLLRDLPEHSARKDIMLDIQNKLFVIGSLLAADPERNKMELPPLEEDAITKLEKLIDDINERTPPMRYFILPGGHLSISHTHVARCVCRRAERAVVALHQQQAVDERIIRFLNRLSDYLFALCRLLHVELNIDETPWKPSKL</sequence>
<dbReference type="RefSeq" id="WP_166920355.1">
    <property type="nucleotide sequence ID" value="NZ_JAASRN010000003.1"/>
</dbReference>